<evidence type="ECO:0000313" key="1">
    <source>
        <dbReference type="EMBL" id="AST58439.1"/>
    </source>
</evidence>
<organism evidence="1 2">
    <name type="scientific">Thermoanaerobacterium thermosaccharolyticum</name>
    <name type="common">Clostridium thermosaccharolyticum</name>
    <dbReference type="NCBI Taxonomy" id="1517"/>
    <lineage>
        <taxon>Bacteria</taxon>
        <taxon>Bacillati</taxon>
        <taxon>Bacillota</taxon>
        <taxon>Clostridia</taxon>
        <taxon>Thermoanaerobacterales</taxon>
        <taxon>Thermoanaerobacteraceae</taxon>
        <taxon>Thermoanaerobacterium</taxon>
    </lineage>
</organism>
<accession>A0A223I166</accession>
<dbReference type="Proteomes" id="UP000214975">
    <property type="component" value="Chromosome"/>
</dbReference>
<gene>
    <name evidence="1" type="ORF">Thert_02583</name>
</gene>
<name>A0A223I166_THETR</name>
<evidence type="ECO:0000313" key="2">
    <source>
        <dbReference type="Proteomes" id="UP000214975"/>
    </source>
</evidence>
<proteinExistence type="predicted"/>
<dbReference type="AlphaFoldDB" id="A0A223I166"/>
<protein>
    <submittedName>
        <fullName evidence="1">Trafficking protein particle complex subunit 2-like protein</fullName>
    </submittedName>
</protein>
<sequence length="55" mass="6496">MIDEKDNYLKTDLLHGLYDLRRYFKLTKAIMKSIILLQGKNTDLSSSLYAICWKL</sequence>
<reference evidence="1 2" key="1">
    <citation type="submission" date="2016-08" db="EMBL/GenBank/DDBJ databases">
        <title>A novel genetic cassette of butanologenic Thermoanaerobacterium thermosaccharolyticum that directly convert cellulose to butanol.</title>
        <authorList>
            <person name="Li T."/>
            <person name="He J."/>
        </authorList>
    </citation>
    <scope>NUCLEOTIDE SEQUENCE [LARGE SCALE GENOMIC DNA]</scope>
    <source>
        <strain evidence="1 2">TG57</strain>
    </source>
</reference>
<dbReference type="EMBL" id="CP016893">
    <property type="protein sequence ID" value="AST58439.1"/>
    <property type="molecule type" value="Genomic_DNA"/>
</dbReference>